<feature type="transmembrane region" description="Helical" evidence="1">
    <location>
        <begin position="7"/>
        <end position="26"/>
    </location>
</feature>
<keyword evidence="3" id="KW-1185">Reference proteome</keyword>
<evidence type="ECO:0008006" key="4">
    <source>
        <dbReference type="Google" id="ProtNLM"/>
    </source>
</evidence>
<dbReference type="AlphaFoldDB" id="R0CW76"/>
<accession>R0CW76</accession>
<evidence type="ECO:0000256" key="1">
    <source>
        <dbReference type="SAM" id="Phobius"/>
    </source>
</evidence>
<dbReference type="PATRIC" id="fig|1292034.3.peg.3476"/>
<comment type="caution">
    <text evidence="2">The sequence shown here is derived from an EMBL/GenBank/DDBJ whole genome shotgun (WGS) entry which is preliminary data.</text>
</comment>
<dbReference type="RefSeq" id="WP_004622813.1">
    <property type="nucleotide sequence ID" value="NZ_APMP01000029.1"/>
</dbReference>
<dbReference type="InterPro" id="IPR025250">
    <property type="entry name" value="DUF4199"/>
</dbReference>
<keyword evidence="1" id="KW-0472">Membrane</keyword>
<feature type="transmembrane region" description="Helical" evidence="1">
    <location>
        <begin position="143"/>
        <end position="162"/>
    </location>
</feature>
<gene>
    <name evidence="2" type="ORF">OR37_03502</name>
</gene>
<dbReference type="OrthoDB" id="6384283at2"/>
<keyword evidence="1" id="KW-1133">Transmembrane helix</keyword>
<keyword evidence="1" id="KW-0812">Transmembrane</keyword>
<protein>
    <recommendedName>
        <fullName evidence="4">DUF4199 domain-containing protein</fullName>
    </recommendedName>
</protein>
<name>R0CW76_CAUVI</name>
<evidence type="ECO:0000313" key="2">
    <source>
        <dbReference type="EMBL" id="ENZ80590.1"/>
    </source>
</evidence>
<organism evidence="2 3">
    <name type="scientific">Caulobacter vibrioides OR37</name>
    <dbReference type="NCBI Taxonomy" id="1292034"/>
    <lineage>
        <taxon>Bacteria</taxon>
        <taxon>Pseudomonadati</taxon>
        <taxon>Pseudomonadota</taxon>
        <taxon>Alphaproteobacteria</taxon>
        <taxon>Caulobacterales</taxon>
        <taxon>Caulobacteraceae</taxon>
        <taxon>Caulobacter</taxon>
    </lineage>
</organism>
<feature type="transmembrane region" description="Helical" evidence="1">
    <location>
        <begin position="32"/>
        <end position="50"/>
    </location>
</feature>
<reference evidence="2 3" key="1">
    <citation type="journal article" date="2013" name="Genome Announc.">
        <title>Draft Genome Sequence for Caulobacter sp. Strain OR37, a Bacterium Tolerant to Heavy Metals.</title>
        <authorList>
            <person name="Utturkar S.M."/>
            <person name="Bollmann A."/>
            <person name="Brzoska R.M."/>
            <person name="Klingeman D.M."/>
            <person name="Epstein S.E."/>
            <person name="Palumbo A.V."/>
            <person name="Brown S.D."/>
        </authorList>
    </citation>
    <scope>NUCLEOTIDE SEQUENCE [LARGE SCALE GENOMIC DNA]</scope>
    <source>
        <strain evidence="2 3">OR37</strain>
    </source>
</reference>
<dbReference type="Pfam" id="PF13858">
    <property type="entry name" value="DUF4199"/>
    <property type="match status" value="1"/>
</dbReference>
<proteinExistence type="predicted"/>
<feature type="transmembrane region" description="Helical" evidence="1">
    <location>
        <begin position="62"/>
        <end position="85"/>
    </location>
</feature>
<dbReference type="Proteomes" id="UP000013063">
    <property type="component" value="Unassembled WGS sequence"/>
</dbReference>
<evidence type="ECO:0000313" key="3">
    <source>
        <dbReference type="Proteomes" id="UP000013063"/>
    </source>
</evidence>
<dbReference type="STRING" id="1292034.OR37_03502"/>
<dbReference type="EMBL" id="APMP01000029">
    <property type="protein sequence ID" value="ENZ80590.1"/>
    <property type="molecule type" value="Genomic_DNA"/>
</dbReference>
<dbReference type="eggNOG" id="ENOG5030PE6">
    <property type="taxonomic scope" value="Bacteria"/>
</dbReference>
<sequence>MQRTIMTHGLIAGLIIALGIILTIVFPTGHNMWVGYLIMLIGLSTVLLAIKSHRDKALGGVIKFWPAFLIGLGVALVASLAYVLIWEVYLAATHYSFMDDYTGHILAKKKAEGLSGAAYAKLAAEMAQMKKDYANPLNRLPETFMEIFPVGVLVTLVSAALLRNPRFLPARG</sequence>